<feature type="binding site" description="in other chain" evidence="5">
    <location>
        <position position="188"/>
    </location>
    <ligand>
        <name>dUMP</name>
        <dbReference type="ChEBI" id="CHEBI:246422"/>
        <note>ligand shared between dimeric partners</note>
    </ligand>
</feature>
<dbReference type="InterPro" id="IPR036926">
    <property type="entry name" value="Thymidate_synth/dCMP_Mease_sf"/>
</dbReference>
<dbReference type="Proteomes" id="UP000665026">
    <property type="component" value="Chromosome"/>
</dbReference>
<dbReference type="InterPro" id="IPR000398">
    <property type="entry name" value="Thymidylate_synthase"/>
</dbReference>
<comment type="pathway">
    <text evidence="5">Pyrimidine metabolism; dTTP biosynthesis.</text>
</comment>
<name>A0A975ESK3_9RHOB</name>
<dbReference type="PANTHER" id="PTHR11548">
    <property type="entry name" value="THYMIDYLATE SYNTHASE 1"/>
    <property type="match status" value="1"/>
</dbReference>
<feature type="binding site" evidence="5">
    <location>
        <position position="274"/>
    </location>
    <ligand>
        <name>(6R)-5,10-methylene-5,6,7,8-tetrahydrofolate</name>
        <dbReference type="ChEBI" id="CHEBI:15636"/>
    </ligand>
</feature>
<feature type="binding site" description="in other chain" evidence="5">
    <location>
        <begin position="177"/>
        <end position="180"/>
    </location>
    <ligand>
        <name>dUMP</name>
        <dbReference type="ChEBI" id="CHEBI:246422"/>
        <note>ligand shared between dimeric partners</note>
    </ligand>
</feature>
<dbReference type="EMBL" id="CP060010">
    <property type="protein sequence ID" value="QTN37400.1"/>
    <property type="molecule type" value="Genomic_DNA"/>
</dbReference>
<dbReference type="GO" id="GO:0006235">
    <property type="term" value="P:dTTP biosynthetic process"/>
    <property type="evidence" value="ECO:0007669"/>
    <property type="project" value="UniProtKB-UniRule"/>
</dbReference>
<comment type="function">
    <text evidence="5">Catalyzes the reductive methylation of 2'-deoxyuridine-5'-monophosphate (dUMP) to 2'-deoxythymidine-5'-monophosphate (dTMP) while utilizing 5,10-methylenetetrahydrofolate (mTHF) as the methyl donor and reductant in the reaction, yielding dihydrofolate (DHF) as a by-product. This enzymatic reaction provides an intracellular de novo source of dTMP, an essential precursor for DNA biosynthesis.</text>
</comment>
<feature type="domain" description="Thymidylate synthase/dCMP hydroxymethylase" evidence="6">
    <location>
        <begin position="6"/>
        <end position="275"/>
    </location>
</feature>
<reference evidence="7" key="1">
    <citation type="submission" date="2020-07" db="EMBL/GenBank/DDBJ databases">
        <title>Genome sequences of bacteria associated with the marine, planktonic diatom Thalassiosira profunda strain ECT2AJA-044.</title>
        <authorList>
            <person name="Gargas C.B."/>
            <person name="Roberts W.R."/>
            <person name="Alverson A.J."/>
        </authorList>
    </citation>
    <scope>NUCLEOTIDE SEQUENCE</scope>
    <source>
        <strain evidence="7">ECT2AJA-044</strain>
    </source>
</reference>
<evidence type="ECO:0000256" key="3">
    <source>
        <dbReference type="ARBA" id="ARBA00022679"/>
    </source>
</evidence>
<keyword evidence="4 5" id="KW-0545">Nucleotide biosynthesis</keyword>
<evidence type="ECO:0000256" key="4">
    <source>
        <dbReference type="ARBA" id="ARBA00022727"/>
    </source>
</evidence>
<dbReference type="NCBIfam" id="NF002497">
    <property type="entry name" value="PRK01827.1-3"/>
    <property type="match status" value="1"/>
</dbReference>
<dbReference type="EC" id="2.1.1.45" evidence="1 5"/>
<dbReference type="GO" id="GO:0004799">
    <property type="term" value="F:thymidylate synthase activity"/>
    <property type="evidence" value="ECO:0007669"/>
    <property type="project" value="UniProtKB-UniRule"/>
</dbReference>
<comment type="subunit">
    <text evidence="5">Homodimer.</text>
</comment>
<accession>A0A975ESK3</accession>
<dbReference type="Gene3D" id="3.30.572.10">
    <property type="entry name" value="Thymidylate synthase/dCMP hydroxymethylase domain"/>
    <property type="match status" value="1"/>
</dbReference>
<comment type="similarity">
    <text evidence="5">Belongs to the thymidylate synthase family. Bacterial-type ThyA subfamily.</text>
</comment>
<dbReference type="GO" id="GO:0006231">
    <property type="term" value="P:dTMP biosynthetic process"/>
    <property type="evidence" value="ECO:0007669"/>
    <property type="project" value="UniProtKB-UniRule"/>
</dbReference>
<dbReference type="NCBIfam" id="TIGR03284">
    <property type="entry name" value="thym_sym"/>
    <property type="match status" value="2"/>
</dbReference>
<dbReference type="GO" id="GO:0032259">
    <property type="term" value="P:methylation"/>
    <property type="evidence" value="ECO:0007669"/>
    <property type="project" value="UniProtKB-KW"/>
</dbReference>
<dbReference type="InterPro" id="IPR045097">
    <property type="entry name" value="Thymidate_synth/dCMP_Mease"/>
</dbReference>
<protein>
    <recommendedName>
        <fullName evidence="1 5">Thymidylate synthase</fullName>
        <shortName evidence="5">TS</shortName>
        <shortName evidence="5">TSase</shortName>
        <ecNumber evidence="1 5">2.1.1.45</ecNumber>
    </recommendedName>
</protein>
<dbReference type="Pfam" id="PF00303">
    <property type="entry name" value="Thymidylat_synt"/>
    <property type="match status" value="1"/>
</dbReference>
<feature type="binding site" description="in other chain" evidence="5">
    <location>
        <position position="25"/>
    </location>
    <ligand>
        <name>dUMP</name>
        <dbReference type="ChEBI" id="CHEBI:246422"/>
        <note>ligand shared between dimeric partners</note>
    </ligand>
</feature>
<dbReference type="HAMAP" id="MF_00008">
    <property type="entry name" value="Thymidy_synth_bact"/>
    <property type="match status" value="1"/>
</dbReference>
<dbReference type="KEGG" id="cact:HZ995_00690"/>
<dbReference type="PRINTS" id="PR00108">
    <property type="entry name" value="THYMDSNTHASE"/>
</dbReference>
<dbReference type="AlphaFoldDB" id="A0A975ESK3"/>
<feature type="binding site" evidence="5">
    <location>
        <position position="180"/>
    </location>
    <ligand>
        <name>(6R)-5,10-methylene-5,6,7,8-tetrahydrofolate</name>
        <dbReference type="ChEBI" id="CHEBI:15636"/>
    </ligand>
</feature>
<comment type="subcellular location">
    <subcellularLocation>
        <location evidence="5">Cytoplasm</location>
    </subcellularLocation>
</comment>
<dbReference type="GO" id="GO:0005829">
    <property type="term" value="C:cytosol"/>
    <property type="evidence" value="ECO:0007669"/>
    <property type="project" value="TreeGrafter"/>
</dbReference>
<feature type="active site" description="Nucleophile" evidence="5">
    <location>
        <position position="157"/>
    </location>
</feature>
<evidence type="ECO:0000313" key="7">
    <source>
        <dbReference type="EMBL" id="QTN37400.1"/>
    </source>
</evidence>
<evidence type="ECO:0000259" key="6">
    <source>
        <dbReference type="Pfam" id="PF00303"/>
    </source>
</evidence>
<dbReference type="SUPFAM" id="SSF55831">
    <property type="entry name" value="Thymidylate synthase/dCMP hydroxymethylase"/>
    <property type="match status" value="1"/>
</dbReference>
<feature type="binding site" description="in other chain" evidence="5">
    <location>
        <begin position="218"/>
        <end position="220"/>
    </location>
    <ligand>
        <name>dUMP</name>
        <dbReference type="ChEBI" id="CHEBI:246422"/>
        <note>ligand shared between dimeric partners</note>
    </ligand>
</feature>
<comment type="catalytic activity">
    <reaction evidence="5">
        <text>dUMP + (6R)-5,10-methylene-5,6,7,8-tetrahydrofolate = 7,8-dihydrofolate + dTMP</text>
        <dbReference type="Rhea" id="RHEA:12104"/>
        <dbReference type="ChEBI" id="CHEBI:15636"/>
        <dbReference type="ChEBI" id="CHEBI:57451"/>
        <dbReference type="ChEBI" id="CHEBI:63528"/>
        <dbReference type="ChEBI" id="CHEBI:246422"/>
        <dbReference type="EC" id="2.1.1.45"/>
    </reaction>
</comment>
<dbReference type="InterPro" id="IPR023451">
    <property type="entry name" value="Thymidate_synth/dCMP_Mease_dom"/>
</dbReference>
<evidence type="ECO:0000313" key="8">
    <source>
        <dbReference type="Proteomes" id="UP000665026"/>
    </source>
</evidence>
<sequence>MEGKMQQYHDQLRLILDQGTPSSDRTGTGTTSYFGMQARYPLSDGFPLVTTKKLHLRSIIHELLWFLSGDTNIKYLKDNGVSIWDEWADENGDLGPVYGYQWRNFPALQNDDGILSRGSVDQVDELIKLIKTSPDSRRMIVSAWNPADVPDMALPPCHTLWQVRIIGGKLHLQLYQRSADMFLGVPFNIASYALLLVMLAHVTGYEPGDFVHTIGDAHIYSNHMEQVATQLERTPKPLPQIRIKRDVKSIFDFKFEDFEILNYEADPNIKAPVAV</sequence>
<dbReference type="CDD" id="cd00351">
    <property type="entry name" value="TS_Pyrimidine_HMase"/>
    <property type="match status" value="1"/>
</dbReference>
<evidence type="ECO:0000256" key="1">
    <source>
        <dbReference type="ARBA" id="ARBA00011947"/>
    </source>
</evidence>
<feature type="binding site" evidence="5">
    <location>
        <begin position="137"/>
        <end position="138"/>
    </location>
    <ligand>
        <name>dUMP</name>
        <dbReference type="ChEBI" id="CHEBI:246422"/>
        <note>ligand shared between dimeric partners</note>
    </ligand>
</feature>
<gene>
    <name evidence="5" type="primary">thyA</name>
    <name evidence="7" type="ORF">HZ995_00690</name>
</gene>
<feature type="binding site" evidence="5">
    <location>
        <position position="55"/>
    </location>
    <ligand>
        <name>(6R)-5,10-methylene-5,6,7,8-tetrahydrofolate</name>
        <dbReference type="ChEBI" id="CHEBI:15636"/>
    </ligand>
</feature>
<evidence type="ECO:0000256" key="2">
    <source>
        <dbReference type="ARBA" id="ARBA00022603"/>
    </source>
</evidence>
<keyword evidence="3 5" id="KW-0808">Transferase</keyword>
<proteinExistence type="inferred from homology"/>
<evidence type="ECO:0000256" key="5">
    <source>
        <dbReference type="HAMAP-Rule" id="MF_00008"/>
    </source>
</evidence>
<dbReference type="FunFam" id="3.30.572.10:FF:000013">
    <property type="entry name" value="Thymidylate synthase"/>
    <property type="match status" value="1"/>
</dbReference>
<organism evidence="7 8">
    <name type="scientific">Cognatishimia activa</name>
    <dbReference type="NCBI Taxonomy" id="1715691"/>
    <lineage>
        <taxon>Bacteria</taxon>
        <taxon>Pseudomonadati</taxon>
        <taxon>Pseudomonadota</taxon>
        <taxon>Alphaproteobacteria</taxon>
        <taxon>Rhodobacterales</taxon>
        <taxon>Paracoccaceae</taxon>
        <taxon>Cognatishimia</taxon>
    </lineage>
</organism>
<keyword evidence="5" id="KW-0963">Cytoplasm</keyword>
<keyword evidence="2 5" id="KW-0489">Methyltransferase</keyword>
<dbReference type="PANTHER" id="PTHR11548:SF9">
    <property type="entry name" value="THYMIDYLATE SYNTHASE"/>
    <property type="match status" value="1"/>
</dbReference>